<feature type="region of interest" description="Disordered" evidence="14">
    <location>
        <begin position="434"/>
        <end position="461"/>
    </location>
</feature>
<dbReference type="GO" id="GO:0005923">
    <property type="term" value="C:bicellular tight junction"/>
    <property type="evidence" value="ECO:0007669"/>
    <property type="project" value="UniProtKB-SubCell"/>
</dbReference>
<keyword evidence="13" id="KW-0325">Glycoprotein</keyword>
<dbReference type="Gene3D" id="2.60.120.10">
    <property type="entry name" value="Jelly Rolls"/>
    <property type="match status" value="1"/>
</dbReference>
<name>A0A8B8GPI2_9HEMI</name>
<dbReference type="GeneID" id="112693926"/>
<evidence type="ECO:0000256" key="5">
    <source>
        <dbReference type="ARBA" id="ARBA00022427"/>
    </source>
</evidence>
<dbReference type="InterPro" id="IPR014710">
    <property type="entry name" value="RmlC-like_jellyroll"/>
</dbReference>
<keyword evidence="11" id="KW-1133">Transmembrane helix</keyword>
<dbReference type="SUPFAM" id="SSF51206">
    <property type="entry name" value="cAMP-binding domain-like"/>
    <property type="match status" value="1"/>
</dbReference>
<protein>
    <submittedName>
        <fullName evidence="17">Blood vessel epicardial substance-like</fullName>
    </submittedName>
</protein>
<evidence type="ECO:0000256" key="7">
    <source>
        <dbReference type="ARBA" id="ARBA00022475"/>
    </source>
</evidence>
<keyword evidence="8" id="KW-0812">Transmembrane</keyword>
<dbReference type="InterPro" id="IPR006916">
    <property type="entry name" value="POPDC1-3"/>
</dbReference>
<evidence type="ECO:0000256" key="9">
    <source>
        <dbReference type="ARBA" id="ARBA00022889"/>
    </source>
</evidence>
<evidence type="ECO:0000256" key="11">
    <source>
        <dbReference type="ARBA" id="ARBA00022989"/>
    </source>
</evidence>
<organism evidence="16 17">
    <name type="scientific">Sipha flava</name>
    <name type="common">yellow sugarcane aphid</name>
    <dbReference type="NCBI Taxonomy" id="143950"/>
    <lineage>
        <taxon>Eukaryota</taxon>
        <taxon>Metazoa</taxon>
        <taxon>Ecdysozoa</taxon>
        <taxon>Arthropoda</taxon>
        <taxon>Hexapoda</taxon>
        <taxon>Insecta</taxon>
        <taxon>Pterygota</taxon>
        <taxon>Neoptera</taxon>
        <taxon>Paraneoptera</taxon>
        <taxon>Hemiptera</taxon>
        <taxon>Sternorrhyncha</taxon>
        <taxon>Aphidomorpha</taxon>
        <taxon>Aphidoidea</taxon>
        <taxon>Aphididae</taxon>
        <taxon>Sipha</taxon>
    </lineage>
</organism>
<keyword evidence="6" id="KW-0217">Developmental protein</keyword>
<dbReference type="AlphaFoldDB" id="A0A8B8GPI2"/>
<evidence type="ECO:0000256" key="4">
    <source>
        <dbReference type="ARBA" id="ARBA00007146"/>
    </source>
</evidence>
<keyword evidence="9" id="KW-0130">Cell adhesion</keyword>
<dbReference type="GO" id="GO:0051146">
    <property type="term" value="P:striated muscle cell differentiation"/>
    <property type="evidence" value="ECO:0007669"/>
    <property type="project" value="TreeGrafter"/>
</dbReference>
<dbReference type="GO" id="GO:0042383">
    <property type="term" value="C:sarcolemma"/>
    <property type="evidence" value="ECO:0007669"/>
    <property type="project" value="TreeGrafter"/>
</dbReference>
<evidence type="ECO:0000313" key="16">
    <source>
        <dbReference type="Proteomes" id="UP000694846"/>
    </source>
</evidence>
<proteinExistence type="inferred from homology"/>
<gene>
    <name evidence="17" type="primary">LOC112693926</name>
</gene>
<keyword evidence="12" id="KW-0472">Membrane</keyword>
<dbReference type="PANTHER" id="PTHR12101:SF17">
    <property type="entry name" value="BLOOD VESSEL EPICARDIAL SUBSTANCE"/>
    <property type="match status" value="1"/>
</dbReference>
<evidence type="ECO:0000256" key="13">
    <source>
        <dbReference type="ARBA" id="ARBA00023180"/>
    </source>
</evidence>
<comment type="similarity">
    <text evidence="4">Belongs to the popeye family.</text>
</comment>
<evidence type="ECO:0000256" key="3">
    <source>
        <dbReference type="ARBA" id="ARBA00004435"/>
    </source>
</evidence>
<accession>A0A8B8GPI2</accession>
<evidence type="ECO:0000313" key="17">
    <source>
        <dbReference type="RefSeq" id="XP_025424983.1"/>
    </source>
</evidence>
<feature type="domain" description="POPDC1-3" evidence="15">
    <location>
        <begin position="124"/>
        <end position="351"/>
    </location>
</feature>
<evidence type="ECO:0000259" key="15">
    <source>
        <dbReference type="Pfam" id="PF04831"/>
    </source>
</evidence>
<dbReference type="InterPro" id="IPR018490">
    <property type="entry name" value="cNMP-bd_dom_sf"/>
</dbReference>
<keyword evidence="10" id="KW-0965">Cell junction</keyword>
<feature type="region of interest" description="Disordered" evidence="14">
    <location>
        <begin position="504"/>
        <end position="536"/>
    </location>
</feature>
<dbReference type="GO" id="GO:0007507">
    <property type="term" value="P:heart development"/>
    <property type="evidence" value="ECO:0007669"/>
    <property type="project" value="TreeGrafter"/>
</dbReference>
<evidence type="ECO:0000256" key="14">
    <source>
        <dbReference type="SAM" id="MobiDB-lite"/>
    </source>
</evidence>
<dbReference type="PANTHER" id="PTHR12101">
    <property type="entry name" value="POPEYE DOMAIN CONTAINING PROTEIN"/>
    <property type="match status" value="1"/>
</dbReference>
<dbReference type="InterPro" id="IPR055272">
    <property type="entry name" value="POPDC1-3_dom"/>
</dbReference>
<feature type="compositionally biased region" description="Basic and acidic residues" evidence="14">
    <location>
        <begin position="527"/>
        <end position="536"/>
    </location>
</feature>
<evidence type="ECO:0000256" key="8">
    <source>
        <dbReference type="ARBA" id="ARBA00022692"/>
    </source>
</evidence>
<keyword evidence="16" id="KW-1185">Reference proteome</keyword>
<reference evidence="17" key="1">
    <citation type="submission" date="2025-08" db="UniProtKB">
        <authorList>
            <consortium name="RefSeq"/>
        </authorList>
    </citation>
    <scope>IDENTIFICATION</scope>
    <source>
        <tissue evidence="17">Whole body</tissue>
    </source>
</reference>
<keyword evidence="7" id="KW-1003">Cell membrane</keyword>
<evidence type="ECO:0000256" key="1">
    <source>
        <dbReference type="ARBA" id="ARBA00004124"/>
    </source>
</evidence>
<dbReference type="Proteomes" id="UP000694846">
    <property type="component" value="Unplaced"/>
</dbReference>
<feature type="compositionally biased region" description="Polar residues" evidence="14">
    <location>
        <begin position="434"/>
        <end position="445"/>
    </location>
</feature>
<dbReference type="OrthoDB" id="425611at2759"/>
<dbReference type="GO" id="GO:0007155">
    <property type="term" value="P:cell adhesion"/>
    <property type="evidence" value="ECO:0007669"/>
    <property type="project" value="UniProtKB-KW"/>
</dbReference>
<keyword evidence="5" id="KW-0796">Tight junction</keyword>
<sequence length="536" mass="59204">MGHHNTITVESAASSAYVPLPSPTTAALRDAIDSTAGATTAGCSNRVSAGNCTGATTTGAVSATAAMQNGTVTTPDHRPTANDYYYYYAYDNATETALFFPLNGTTAGRPVAPFQKSNCQWIPAQHSLFQLSNICFLTAFIVPRSYKLSVLSLRALLCLGFLLSGLWASTDVCALDALLWYGSLALINCVHTIKLCKKFLPPALSVELMELYLRVFKPLKVSQKHFRELTREAVIVKMMPGEHYAIEEATACDERLSILLRGRCSVTCDGTQLHNINSYQFIDSPEWMASNLIHGETMFQVTITAAEDCVYLCWQQSKLNRIFKHRTQLHAVITSLIGKDITHKMYSLNEQLGQAKSFDDQTRAARNDHWRQAIYRSVSFDAVNTGTKGTVRSNAWKRYRDRKASLFADPVDSPVHGPRKCWIPVTTTQASNNTTVYNSVDGHSSSADEEREPMLQPRRRPDDIPLYRLDGHRHQQQPAVALLPVIVPLVSAAGVVGLQLNAAAAPRQQPSRAPGSLRRHNSNASSREVKFDETIL</sequence>
<dbReference type="GO" id="GO:0016328">
    <property type="term" value="C:lateral plasma membrane"/>
    <property type="evidence" value="ECO:0007669"/>
    <property type="project" value="UniProtKB-SubCell"/>
</dbReference>
<evidence type="ECO:0000256" key="2">
    <source>
        <dbReference type="ARBA" id="ARBA00004141"/>
    </source>
</evidence>
<evidence type="ECO:0000256" key="6">
    <source>
        <dbReference type="ARBA" id="ARBA00022473"/>
    </source>
</evidence>
<feature type="compositionally biased region" description="Low complexity" evidence="14">
    <location>
        <begin position="504"/>
        <end position="514"/>
    </location>
</feature>
<dbReference type="GO" id="GO:0042391">
    <property type="term" value="P:regulation of membrane potential"/>
    <property type="evidence" value="ECO:0007669"/>
    <property type="project" value="TreeGrafter"/>
</dbReference>
<evidence type="ECO:0000256" key="12">
    <source>
        <dbReference type="ARBA" id="ARBA00023136"/>
    </source>
</evidence>
<evidence type="ECO:0000256" key="10">
    <source>
        <dbReference type="ARBA" id="ARBA00022949"/>
    </source>
</evidence>
<dbReference type="GO" id="GO:0030552">
    <property type="term" value="F:cAMP binding"/>
    <property type="evidence" value="ECO:0007669"/>
    <property type="project" value="TreeGrafter"/>
</dbReference>
<comment type="subcellular location">
    <subcellularLocation>
        <location evidence="3">Cell junction</location>
        <location evidence="3">Tight junction</location>
    </subcellularLocation>
    <subcellularLocation>
        <location evidence="1">Lateral cell membrane</location>
    </subcellularLocation>
    <subcellularLocation>
        <location evidence="2">Membrane</location>
        <topology evidence="2">Multi-pass membrane protein</topology>
    </subcellularLocation>
</comment>
<dbReference type="Pfam" id="PF04831">
    <property type="entry name" value="POPDC1-3"/>
    <property type="match status" value="1"/>
</dbReference>
<dbReference type="RefSeq" id="XP_025424983.1">
    <property type="nucleotide sequence ID" value="XM_025569198.1"/>
</dbReference>